<organism evidence="2 3">
    <name type="scientific">Candidatus Acidifodinimicrobium mancum</name>
    <dbReference type="NCBI Taxonomy" id="2898728"/>
    <lineage>
        <taxon>Archaea</taxon>
        <taxon>Candidatus Parvarchaeota</taxon>
        <taxon>Candidatus Acidifodinimicrobiaceae</taxon>
        <taxon>Candidatus Acidifodinimicrobium</taxon>
    </lineage>
</organism>
<dbReference type="AlphaFoldDB" id="A0A8T3USV6"/>
<feature type="transmembrane region" description="Helical" evidence="1">
    <location>
        <begin position="29"/>
        <end position="49"/>
    </location>
</feature>
<protein>
    <submittedName>
        <fullName evidence="2">Uncharacterized protein</fullName>
    </submittedName>
</protein>
<feature type="transmembrane region" description="Helical" evidence="1">
    <location>
        <begin position="93"/>
        <end position="114"/>
    </location>
</feature>
<dbReference type="Proteomes" id="UP000718571">
    <property type="component" value="Unassembled WGS sequence"/>
</dbReference>
<evidence type="ECO:0000256" key="1">
    <source>
        <dbReference type="SAM" id="Phobius"/>
    </source>
</evidence>
<feature type="transmembrane region" description="Helical" evidence="1">
    <location>
        <begin position="134"/>
        <end position="151"/>
    </location>
</feature>
<proteinExistence type="predicted"/>
<keyword evidence="1" id="KW-1133">Transmembrane helix</keyword>
<dbReference type="EMBL" id="JADFAR010000011">
    <property type="protein sequence ID" value="MBE5728413.1"/>
    <property type="molecule type" value="Genomic_DNA"/>
</dbReference>
<feature type="transmembrane region" description="Helical" evidence="1">
    <location>
        <begin position="157"/>
        <end position="178"/>
    </location>
</feature>
<keyword evidence="1" id="KW-0812">Transmembrane</keyword>
<name>A0A8T3USV6_9ARCH</name>
<keyword evidence="1" id="KW-0472">Membrane</keyword>
<accession>A0A8T3USV6</accession>
<comment type="caution">
    <text evidence="2">The sequence shown here is derived from an EMBL/GenBank/DDBJ whole genome shotgun (WGS) entry which is preliminary data.</text>
</comment>
<feature type="transmembrane region" description="Helical" evidence="1">
    <location>
        <begin position="230"/>
        <end position="254"/>
    </location>
</feature>
<sequence length="267" mass="31976">MKLHFYIGLILIAFAVFDFVHPVQPIALWYIPIIWYGYIFVVDSIVFRLKRSSLIVNYPKEFVFMLLISVPFWLAFEFYNLFTKNWVYFGFTWYIHLVDFTIIIPAVIEGFMLLNSLHLFSRFKAVFPVKRWELYPVFLLGIFSAVAPILFPKYGFPFVWLVFFFLLEPIDFSFLKSGLLYQMSRGRMDLFYSAILAGPLTGFFWELWNYLAYPKWAYNIPFMNTLPKLFAMPLPGYLGYIPFSLSILAFYVFFRRFVFKYKNPIFR</sequence>
<reference evidence="2 3" key="1">
    <citation type="submission" date="2020-09" db="EMBL/GenBank/DDBJ databases">
        <title>Genomic characterization of a novel Parvarchaeota family in acid mine drainage sediments.</title>
        <authorList>
            <person name="Luo Z.-H."/>
        </authorList>
    </citation>
    <scope>NUCLEOTIDE SEQUENCE [LARGE SCALE GENOMIC DNA]</scope>
    <source>
        <strain evidence="2">MAS1_bins.189</strain>
    </source>
</reference>
<evidence type="ECO:0000313" key="3">
    <source>
        <dbReference type="Proteomes" id="UP000718571"/>
    </source>
</evidence>
<feature type="transmembrane region" description="Helical" evidence="1">
    <location>
        <begin position="5"/>
        <end position="23"/>
    </location>
</feature>
<feature type="transmembrane region" description="Helical" evidence="1">
    <location>
        <begin position="190"/>
        <end position="210"/>
    </location>
</feature>
<feature type="transmembrane region" description="Helical" evidence="1">
    <location>
        <begin position="61"/>
        <end position="81"/>
    </location>
</feature>
<gene>
    <name evidence="2" type="ORF">IHE51_00965</name>
</gene>
<evidence type="ECO:0000313" key="2">
    <source>
        <dbReference type="EMBL" id="MBE5728413.1"/>
    </source>
</evidence>